<organism evidence="2 3">
    <name type="scientific">Jejuia spongiicola</name>
    <dbReference type="NCBI Taxonomy" id="2942207"/>
    <lineage>
        <taxon>Bacteria</taxon>
        <taxon>Pseudomonadati</taxon>
        <taxon>Bacteroidota</taxon>
        <taxon>Flavobacteriia</taxon>
        <taxon>Flavobacteriales</taxon>
        <taxon>Flavobacteriaceae</taxon>
        <taxon>Jejuia</taxon>
    </lineage>
</organism>
<dbReference type="EMBL" id="JAMFLZ010000005">
    <property type="protein sequence ID" value="MCL6295825.1"/>
    <property type="molecule type" value="Genomic_DNA"/>
</dbReference>
<evidence type="ECO:0000259" key="1">
    <source>
        <dbReference type="Pfam" id="PF14397"/>
    </source>
</evidence>
<feature type="domain" description="Alpha-L-glutamate ligase-related protein ATP-grasp" evidence="1">
    <location>
        <begin position="80"/>
        <end position="326"/>
    </location>
</feature>
<evidence type="ECO:0000313" key="3">
    <source>
        <dbReference type="Proteomes" id="UP001165381"/>
    </source>
</evidence>
<protein>
    <recommendedName>
        <fullName evidence="1">Alpha-L-glutamate ligase-related protein ATP-grasp domain-containing protein</fullName>
    </recommendedName>
</protein>
<gene>
    <name evidence="2" type="ORF">M3P09_12515</name>
</gene>
<dbReference type="InterPro" id="IPR039523">
    <property type="entry name" value="RimK-rel_E_lig_ATP-grasp"/>
</dbReference>
<keyword evidence="3" id="KW-1185">Reference proteome</keyword>
<dbReference type="RefSeq" id="WP_249973401.1">
    <property type="nucleotide sequence ID" value="NZ_JAMFLZ010000005.1"/>
</dbReference>
<dbReference type="Gene3D" id="3.30.470.20">
    <property type="entry name" value="ATP-grasp fold, B domain"/>
    <property type="match status" value="1"/>
</dbReference>
<accession>A0ABT0QIL7</accession>
<name>A0ABT0QIL7_9FLAO</name>
<dbReference type="Pfam" id="PF14397">
    <property type="entry name" value="ATPgrasp_ST"/>
    <property type="match status" value="1"/>
</dbReference>
<dbReference type="SUPFAM" id="SSF56059">
    <property type="entry name" value="Glutathione synthetase ATP-binding domain-like"/>
    <property type="match status" value="1"/>
</dbReference>
<evidence type="ECO:0000313" key="2">
    <source>
        <dbReference type="EMBL" id="MCL6295825.1"/>
    </source>
</evidence>
<sequence length="348" mass="40584">MLPKRKRQILLSFLKDKHKKNWFQIIKEFITLYLTEKNIPVNYITHFLYRKNASNYKDYLTLKENEKLIEWSCSLAADQIILVENKLLFEELLVKNNIPTPKIFFHNSKNKFTYKGGVFEVKNRKELFSFFSKVFNEENVDRFFCKPIGGRMGQNIFILDKDTYRNIDDTLVNLIFSQEFMFQEVITQHKSLNEINRFSVNTLRIVTYKNKEGKVEIFSGFIRLGRKGAIVDNAHAGGIVVSFNKETGKMRQEGLQLIDNGSGVFSKHPDTEIIFDSFQIPCYTEVKEIVINVAKLLKFPLLGWDVAITPDGPVIVEANHDFHLLLSDRMENGLKRNPVFNKILQEII</sequence>
<comment type="caution">
    <text evidence="2">The sequence shown here is derived from an EMBL/GenBank/DDBJ whole genome shotgun (WGS) entry which is preliminary data.</text>
</comment>
<proteinExistence type="predicted"/>
<dbReference type="Proteomes" id="UP001165381">
    <property type="component" value="Unassembled WGS sequence"/>
</dbReference>
<reference evidence="2" key="1">
    <citation type="submission" date="2022-05" db="EMBL/GenBank/DDBJ databases">
        <authorList>
            <person name="Park J.-S."/>
        </authorList>
    </citation>
    <scope>NUCLEOTIDE SEQUENCE</scope>
    <source>
        <strain evidence="2">2012CJ34-3</strain>
    </source>
</reference>